<dbReference type="Proteomes" id="UP000823046">
    <property type="component" value="Unassembled WGS sequence"/>
</dbReference>
<gene>
    <name evidence="3" type="ORF">IE077_004449</name>
</gene>
<sequence>WWASYELLRTLDGITSDNSSYTSSPILSTPLLKIHFQREEFFEIPVLQPFLMNRIDYLLGVYTEELLNGWPYSFQGKISLFKTISDAEKCILAFSNYFNETGEALLRILTLFSTLPSAYLQQVSPSVEASIVNSLWVLLTLCMQAYEGWAVMETMSTVSPSTSPFATFIASSLPTLSSSSSLPFSIMAPCPSLSPSPSPLSPLHPWLAACIQHLIESLSLCASLFSLAEARHPSRSRRAPLLPGEATHLLLTVALRPPPPAASSPSPTPPSRGWQRFWRHLERTKKRLVSERLPALSVGLLSPPSNATPLEETLSWSTLSLLRILVGLTSGTTETFCQQETGVRDLQASIARIGGLVLGTPLLYIEASTHRWQRFLLKERQEPTEAMLRKACAQVMYTFLSQCLEALTRELLGRNEETQPWVDTPCSAIPSLSVFHWLVEAVLGGNGGEKEGKSGRFDGRDEERQEKPNENNARMLTERERERRLACILELWKGSCTALMAAPRSERKRWQMTGSHRSPSAMDQLLVKLLTSFEQGYPLNHLFSAASLRHCISPPTNKALLWHYNASTCLSLFSELFYYLYFPLFPTSPPSSRRRLLPLARPSLNILEGRLELLLTFTVGSSFTIEAATPSTWIPFLSAYDSLLGHLQERLMDYVKAIGVEKQRACVQWRGSANFVFVDTATNTFLPLLRILCMTWPALSRIEEEALSLSKPSKLAEGNAKLVALLVYHRMHTLFTQLETLSKETLYAKEITQQFVFYSKEDMFSQNLSFERLLFLSALDGLYATLVEPEFVKRIVHIGLLPSSSARTKNTETKKEETKVFSDENSTAERDDSLLETISKEEEQTSMASSCLTLWCAGILSCLKGCGQLMEQRNYFMGDTSFLQVSAKETSLMNPERHKRWLLLRKFCIFAVTRLTQCCTLLFRICRQRECSVGYTLPFTSKMGIIIMDVAIAVSQWSYQWSCTLSLKTIVTSSSTQKQMLLWEEEERSVFWLEAQSLPFCAYTLLYTFLNPGLQMHVGRILARLQPMLWIKRFALLHATLRNLLMCIFSMPSAKLGMDLAKELCRLWTFIAVPERKSSTKRLVATIIADVLHMQHSFRSDLLLQRSLAMASPSLESPEEVCAAMNAWRNVKERVWTMTLKALILGLNPILEICDDRAKQHVYALLGEKQQYLFETLNRQFEEFHKYKGKT</sequence>
<feature type="non-terminal residue" evidence="3">
    <location>
        <position position="1"/>
    </location>
</feature>
<keyword evidence="4" id="KW-1185">Reference proteome</keyword>
<protein>
    <recommendedName>
        <fullName evidence="2">Nucleolar 27S pre-rRNA processing Urb2/Npa2 C-terminal domain-containing protein</fullName>
    </recommendedName>
</protein>
<name>A0ABQ7JFF4_9APIC</name>
<proteinExistence type="predicted"/>
<feature type="region of interest" description="Disordered" evidence="1">
    <location>
        <begin position="807"/>
        <end position="828"/>
    </location>
</feature>
<dbReference type="Pfam" id="PF10441">
    <property type="entry name" value="Urb2"/>
    <property type="match status" value="1"/>
</dbReference>
<comment type="caution">
    <text evidence="3">The sequence shown here is derived from an EMBL/GenBank/DDBJ whole genome shotgun (WGS) entry which is preliminary data.</text>
</comment>
<accession>A0ABQ7JFF4</accession>
<feature type="region of interest" description="Disordered" evidence="1">
    <location>
        <begin position="449"/>
        <end position="474"/>
    </location>
</feature>
<feature type="compositionally biased region" description="Basic and acidic residues" evidence="1">
    <location>
        <begin position="449"/>
        <end position="469"/>
    </location>
</feature>
<evidence type="ECO:0000313" key="4">
    <source>
        <dbReference type="Proteomes" id="UP000823046"/>
    </source>
</evidence>
<organism evidence="3 4">
    <name type="scientific">Cardiosporidium cionae</name>
    <dbReference type="NCBI Taxonomy" id="476202"/>
    <lineage>
        <taxon>Eukaryota</taxon>
        <taxon>Sar</taxon>
        <taxon>Alveolata</taxon>
        <taxon>Apicomplexa</taxon>
        <taxon>Aconoidasida</taxon>
        <taxon>Nephromycida</taxon>
        <taxon>Cardiosporidium</taxon>
    </lineage>
</organism>
<evidence type="ECO:0000256" key="1">
    <source>
        <dbReference type="SAM" id="MobiDB-lite"/>
    </source>
</evidence>
<evidence type="ECO:0000313" key="3">
    <source>
        <dbReference type="EMBL" id="KAF8822717.1"/>
    </source>
</evidence>
<dbReference type="InterPro" id="IPR018849">
    <property type="entry name" value="Urb2/Npa2_C"/>
</dbReference>
<evidence type="ECO:0000259" key="2">
    <source>
        <dbReference type="Pfam" id="PF10441"/>
    </source>
</evidence>
<dbReference type="EMBL" id="JADAQX010000029">
    <property type="protein sequence ID" value="KAF8822717.1"/>
    <property type="molecule type" value="Genomic_DNA"/>
</dbReference>
<reference evidence="3 4" key="1">
    <citation type="journal article" date="2020" name="bioRxiv">
        <title>Metabolic contributions of an alphaproteobacterial endosymbiont in the apicomplexan Cardiosporidium cionae.</title>
        <authorList>
            <person name="Hunter E.S."/>
            <person name="Paight C.J."/>
            <person name="Lane C.E."/>
        </authorList>
    </citation>
    <scope>NUCLEOTIDE SEQUENCE [LARGE SCALE GENOMIC DNA]</scope>
    <source>
        <strain evidence="3">ESH_2018</strain>
    </source>
</reference>
<feature type="compositionally biased region" description="Basic and acidic residues" evidence="1">
    <location>
        <begin position="809"/>
        <end position="828"/>
    </location>
</feature>
<feature type="domain" description="Nucleolar 27S pre-rRNA processing Urb2/Npa2 C-terminal" evidence="2">
    <location>
        <begin position="1023"/>
        <end position="1190"/>
    </location>
</feature>